<dbReference type="OrthoDB" id="9785847at2"/>
<accession>A0A502E543</accession>
<dbReference type="Proteomes" id="UP000320095">
    <property type="component" value="Unassembled WGS sequence"/>
</dbReference>
<dbReference type="Gene3D" id="3.40.50.1820">
    <property type="entry name" value="alpha/beta hydrolase"/>
    <property type="match status" value="1"/>
</dbReference>
<dbReference type="PANTHER" id="PTHR43798">
    <property type="entry name" value="MONOACYLGLYCEROL LIPASE"/>
    <property type="match status" value="1"/>
</dbReference>
<gene>
    <name evidence="2" type="ORF">EAH80_19530</name>
</gene>
<dbReference type="RefSeq" id="WP_140694399.1">
    <property type="nucleotide sequence ID" value="NZ_RCZG01000008.1"/>
</dbReference>
<dbReference type="SUPFAM" id="SSF53474">
    <property type="entry name" value="alpha/beta-Hydrolases"/>
    <property type="match status" value="1"/>
</dbReference>
<dbReference type="GO" id="GO:0016787">
    <property type="term" value="F:hydrolase activity"/>
    <property type="evidence" value="ECO:0007669"/>
    <property type="project" value="UniProtKB-KW"/>
</dbReference>
<dbReference type="Pfam" id="PF00561">
    <property type="entry name" value="Abhydrolase_1"/>
    <property type="match status" value="1"/>
</dbReference>
<organism evidence="2 3">
    <name type="scientific">Mycolicibacterium hodleri</name>
    <dbReference type="NCBI Taxonomy" id="49897"/>
    <lineage>
        <taxon>Bacteria</taxon>
        <taxon>Bacillati</taxon>
        <taxon>Actinomycetota</taxon>
        <taxon>Actinomycetes</taxon>
        <taxon>Mycobacteriales</taxon>
        <taxon>Mycobacteriaceae</taxon>
        <taxon>Mycolicibacterium</taxon>
    </lineage>
</organism>
<dbReference type="AlphaFoldDB" id="A0A502E543"/>
<keyword evidence="2" id="KW-0378">Hydrolase</keyword>
<dbReference type="InterPro" id="IPR029058">
    <property type="entry name" value="AB_hydrolase_fold"/>
</dbReference>
<dbReference type="InterPro" id="IPR000073">
    <property type="entry name" value="AB_hydrolase_1"/>
</dbReference>
<dbReference type="InterPro" id="IPR050266">
    <property type="entry name" value="AB_hydrolase_sf"/>
</dbReference>
<dbReference type="InterPro" id="IPR000639">
    <property type="entry name" value="Epox_hydrolase-like"/>
</dbReference>
<dbReference type="EMBL" id="RCZG01000008">
    <property type="protein sequence ID" value="TPG32464.1"/>
    <property type="molecule type" value="Genomic_DNA"/>
</dbReference>
<evidence type="ECO:0000259" key="1">
    <source>
        <dbReference type="Pfam" id="PF00561"/>
    </source>
</evidence>
<comment type="caution">
    <text evidence="2">The sequence shown here is derived from an EMBL/GenBank/DDBJ whole genome shotgun (WGS) entry which is preliminary data.</text>
</comment>
<dbReference type="PRINTS" id="PR00111">
    <property type="entry name" value="ABHYDROLASE"/>
</dbReference>
<protein>
    <submittedName>
        <fullName evidence="2">Alpha/beta hydrolase</fullName>
    </submittedName>
</protein>
<evidence type="ECO:0000313" key="3">
    <source>
        <dbReference type="Proteomes" id="UP000320095"/>
    </source>
</evidence>
<dbReference type="PRINTS" id="PR00412">
    <property type="entry name" value="EPOXHYDRLASE"/>
</dbReference>
<feature type="domain" description="AB hydrolase-1" evidence="1">
    <location>
        <begin position="37"/>
        <end position="289"/>
    </location>
</feature>
<evidence type="ECO:0000313" key="2">
    <source>
        <dbReference type="EMBL" id="TPG32464.1"/>
    </source>
</evidence>
<reference evidence="2 3" key="1">
    <citation type="journal article" date="2019" name="Environ. Microbiol.">
        <title>Species interactions and distinct microbial communities in high Arctic permafrost affected cryosols are associated with the CH4 and CO2 gas fluxes.</title>
        <authorList>
            <person name="Altshuler I."/>
            <person name="Hamel J."/>
            <person name="Turney S."/>
            <person name="Magnuson E."/>
            <person name="Levesque R."/>
            <person name="Greer C."/>
            <person name="Whyte L.G."/>
        </authorList>
    </citation>
    <scope>NUCLEOTIDE SEQUENCE [LARGE SCALE GENOMIC DNA]</scope>
    <source>
        <strain evidence="2 3">S5.20</strain>
    </source>
</reference>
<proteinExistence type="predicted"/>
<sequence>MSKSDSSDTDPTRYRIRWFAGRGFRQAFVHTGVGGVPLLLIHGWPETKRLYWRVIAPLASAGFEVIVPDLRGYGDSDLGPDGKHDAPASSRDLHALVTEGLEHSEVVVAGGDFGGVVAQDLVARFPGFVDRLVLTNCPLPFEPEAMAGLRTRGSPESLDYYRRQGTDADALIAELNTSARRRHYVESFYTSRFWAHPGAFTVLDFHCAPFDDAERLRATWGAYEARFDPVARSETTLMPIGGDTRTMVLYGPSDRVVAPDFDKMAGVVFPHHVGPFLLRDCGHFVPWEAAHAFTSAVTTFCSDLLAARGESRHASSSTAAATLA</sequence>
<name>A0A502E543_9MYCO</name>
<keyword evidence="3" id="KW-1185">Reference proteome</keyword>